<dbReference type="PANTHER" id="PTHR31223">
    <property type="entry name" value="LOG FAMILY PROTEIN YJL055W"/>
    <property type="match status" value="1"/>
</dbReference>
<keyword evidence="3" id="KW-0378">Hydrolase</keyword>
<comment type="similarity">
    <text evidence="2 3">Belongs to the LOG family.</text>
</comment>
<comment type="caution">
    <text evidence="4">The sequence shown here is derived from an EMBL/GenBank/DDBJ whole genome shotgun (WGS) entry which is preliminary data.</text>
</comment>
<dbReference type="NCBIfam" id="TIGR00730">
    <property type="entry name" value="Rossman fold protein, TIGR00730 family"/>
    <property type="match status" value="1"/>
</dbReference>
<comment type="catalytic activity">
    <reaction evidence="1">
        <text>AMP + H2O = D-ribose 5-phosphate + adenine</text>
        <dbReference type="Rhea" id="RHEA:20129"/>
        <dbReference type="ChEBI" id="CHEBI:15377"/>
        <dbReference type="ChEBI" id="CHEBI:16708"/>
        <dbReference type="ChEBI" id="CHEBI:78346"/>
        <dbReference type="ChEBI" id="CHEBI:456215"/>
        <dbReference type="EC" id="3.2.2.4"/>
    </reaction>
</comment>
<name>A0ABQ5YGI0_9NEIS</name>
<sequence length="195" mass="20870">MKSVCVFCGSSFGKRPAYREAAGLLGQTLAEQDLTLVWGGGRVGLMGTVADAVLAAGGETVGVIPGFMVAKELAHPDSTELIEVDSMHTRKALMAERSDGFVALPGGFGTLDEMFEILTWAQLHIHGKPVGLLNVAAYFDPLLAWIHHAEQEGFIKPGHLALFHVADNPAELLDKMRQHQAPEGDWAAKVSLAQS</sequence>
<dbReference type="InterPro" id="IPR031100">
    <property type="entry name" value="LOG_fam"/>
</dbReference>
<protein>
    <recommendedName>
        <fullName evidence="3">Cytokinin riboside 5'-monophosphate phosphoribohydrolase</fullName>
        <ecNumber evidence="3">3.2.2.n1</ecNumber>
    </recommendedName>
</protein>
<dbReference type="EMBL" id="BSOG01000002">
    <property type="protein sequence ID" value="GLR13809.1"/>
    <property type="molecule type" value="Genomic_DNA"/>
</dbReference>
<evidence type="ECO:0000313" key="5">
    <source>
        <dbReference type="Proteomes" id="UP001156706"/>
    </source>
</evidence>
<organism evidence="4 5">
    <name type="scientific">Chitinimonas prasina</name>
    <dbReference type="NCBI Taxonomy" id="1434937"/>
    <lineage>
        <taxon>Bacteria</taxon>
        <taxon>Pseudomonadati</taxon>
        <taxon>Pseudomonadota</taxon>
        <taxon>Betaproteobacteria</taxon>
        <taxon>Neisseriales</taxon>
        <taxon>Chitinibacteraceae</taxon>
        <taxon>Chitinimonas</taxon>
    </lineage>
</organism>
<dbReference type="Gene3D" id="3.40.50.450">
    <property type="match status" value="1"/>
</dbReference>
<dbReference type="RefSeq" id="WP_284196894.1">
    <property type="nucleotide sequence ID" value="NZ_BSOG01000002.1"/>
</dbReference>
<accession>A0ABQ5YGI0</accession>
<dbReference type="Proteomes" id="UP001156706">
    <property type="component" value="Unassembled WGS sequence"/>
</dbReference>
<gene>
    <name evidence="4" type="ORF">GCM10007907_25990</name>
</gene>
<proteinExistence type="inferred from homology"/>
<reference evidence="5" key="1">
    <citation type="journal article" date="2019" name="Int. J. Syst. Evol. Microbiol.">
        <title>The Global Catalogue of Microorganisms (GCM) 10K type strain sequencing project: providing services to taxonomists for standard genome sequencing and annotation.</title>
        <authorList>
            <consortium name="The Broad Institute Genomics Platform"/>
            <consortium name="The Broad Institute Genome Sequencing Center for Infectious Disease"/>
            <person name="Wu L."/>
            <person name="Ma J."/>
        </authorList>
    </citation>
    <scope>NUCLEOTIDE SEQUENCE [LARGE SCALE GENOMIC DNA]</scope>
    <source>
        <strain evidence="5">NBRC 110044</strain>
    </source>
</reference>
<evidence type="ECO:0000256" key="1">
    <source>
        <dbReference type="ARBA" id="ARBA00000274"/>
    </source>
</evidence>
<dbReference type="EC" id="3.2.2.n1" evidence="3"/>
<dbReference type="Pfam" id="PF03641">
    <property type="entry name" value="Lysine_decarbox"/>
    <property type="match status" value="1"/>
</dbReference>
<keyword evidence="5" id="KW-1185">Reference proteome</keyword>
<evidence type="ECO:0000256" key="2">
    <source>
        <dbReference type="ARBA" id="ARBA00006763"/>
    </source>
</evidence>
<evidence type="ECO:0000313" key="4">
    <source>
        <dbReference type="EMBL" id="GLR13809.1"/>
    </source>
</evidence>
<dbReference type="InterPro" id="IPR005269">
    <property type="entry name" value="LOG"/>
</dbReference>
<dbReference type="SUPFAM" id="SSF102405">
    <property type="entry name" value="MCP/YpsA-like"/>
    <property type="match status" value="1"/>
</dbReference>
<dbReference type="PANTHER" id="PTHR31223:SF70">
    <property type="entry name" value="LOG FAMILY PROTEIN YJL055W"/>
    <property type="match status" value="1"/>
</dbReference>
<evidence type="ECO:0000256" key="3">
    <source>
        <dbReference type="RuleBase" id="RU363015"/>
    </source>
</evidence>
<keyword evidence="3" id="KW-0203">Cytokinin biosynthesis</keyword>